<evidence type="ECO:0000313" key="5">
    <source>
        <dbReference type="Proteomes" id="UP001176940"/>
    </source>
</evidence>
<dbReference type="InterPro" id="IPR052652">
    <property type="entry name" value="Telomerase_Complex_Comp"/>
</dbReference>
<keyword evidence="5" id="KW-1185">Reference proteome</keyword>
<dbReference type="EMBL" id="CAUEEQ010001492">
    <property type="protein sequence ID" value="CAJ0919964.1"/>
    <property type="molecule type" value="Genomic_DNA"/>
</dbReference>
<dbReference type="InterPro" id="IPR027417">
    <property type="entry name" value="P-loop_NTPase"/>
</dbReference>
<feature type="compositionally biased region" description="Low complexity" evidence="2">
    <location>
        <begin position="2109"/>
        <end position="2119"/>
    </location>
</feature>
<dbReference type="PANTHER" id="PTHR44791">
    <property type="entry name" value="TELOMERASE PROTEIN COMPONENT 1 TEP1"/>
    <property type="match status" value="1"/>
</dbReference>
<dbReference type="Pfam" id="PF13358">
    <property type="entry name" value="DDE_3"/>
    <property type="match status" value="2"/>
</dbReference>
<dbReference type="InterPro" id="IPR038717">
    <property type="entry name" value="Tc1-like_DDE_dom"/>
</dbReference>
<dbReference type="Pfam" id="PF05731">
    <property type="entry name" value="TROVE"/>
    <property type="match status" value="1"/>
</dbReference>
<dbReference type="PROSITE" id="PS50988">
    <property type="entry name" value="TROVE"/>
    <property type="match status" value="1"/>
</dbReference>
<feature type="domain" description="TROVE" evidence="3">
    <location>
        <begin position="1050"/>
        <end position="1448"/>
    </location>
</feature>
<proteinExistence type="predicted"/>
<dbReference type="InterPro" id="IPR037214">
    <property type="entry name" value="TROVE_dom_sf"/>
</dbReference>
<protein>
    <recommendedName>
        <fullName evidence="3">TROVE domain-containing protein</fullName>
    </recommendedName>
</protein>
<dbReference type="InterPro" id="IPR056884">
    <property type="entry name" value="NPHP3-like_N"/>
</dbReference>
<dbReference type="PANTHER" id="PTHR44791:SF1">
    <property type="entry name" value="TELOMERASE PROTEIN COMPONENT 1"/>
    <property type="match status" value="1"/>
</dbReference>
<evidence type="ECO:0000256" key="2">
    <source>
        <dbReference type="SAM" id="MobiDB-lite"/>
    </source>
</evidence>
<dbReference type="Pfam" id="PF19334">
    <property type="entry name" value="DUF5920"/>
    <property type="match status" value="1"/>
</dbReference>
<dbReference type="Pfam" id="PF24883">
    <property type="entry name" value="NPHP3_N"/>
    <property type="match status" value="1"/>
</dbReference>
<dbReference type="InterPro" id="IPR036397">
    <property type="entry name" value="RNaseH_sf"/>
</dbReference>
<comment type="caution">
    <text evidence="4">The sequence shown here is derived from an EMBL/GenBank/DDBJ whole genome shotgun (WGS) entry which is preliminary data.</text>
</comment>
<dbReference type="InterPro" id="IPR036465">
    <property type="entry name" value="vWFA_dom_sf"/>
</dbReference>
<name>A0ABN9KV91_9NEOB</name>
<sequence>MRSKELSIQVKQAILKLRKQEKTHPRNCYNIRSGKIYSWYILRKKESTGELINAKRLGRRRKTTVVDDRRIISMVKRNPFTTANQVNNTFQEVGVSISKSTIKRRLHESKYRGFTARCKPLISIKNKKARLDFAKKHLKKPAQFWKNILWTDETKINLYQNDGKRKVWRSRGTAHDPKHTTSSVKHGGGSVMAWACMAASGTGSLVFINDVTQDRSSRMNSEVFRAAILCAQIQPNAAKLIGRHFILQMDNDPKHKANATPEFIKAKKWNILEWPSQSLDLNPIEHAFHLLKTKLQTERPTNKQQLKTTAVKAWQSIKKEKTQRLVMSMSSRLQAVIANKGFSINTYLHLVSVTSLAVSASRTVTAGRKVKVKAQPLCSAFTLRPAVTECGKQTARDLTDTRIKRCTTRRGDRTLRKIVEKDRFQTLGNLRKQWTESGVETSRATVHRRVQEMGYRCCIPQVKPLLNHKQRQRHLTWATEKQHWTVAKWSQVLFSDESKFCMSFGNQGARVWRKTGEKEMPKCLKSSVKYPQSVMVWGAMSAAGVGPLCFIKGRVNAASYQEILEHFMLPSAEMLYGDEDFIFQHDLAPAHSAKTTGKWFTDHGITVLNWPANSPDLNPIENLWDIVKRKLRDARPNTLDELKAAIEASWASITSQQCHRLIASMPRRIEAVISAKGFPTKYRTCIMPSSDFGFPLENTGLRGTRQISQPRRRLALTLPGCDRLGTTIQSKMELGAPTNELLQPSWEKGPLGPLITTNSILSSSLKLSSQSFSSSNHSSTFNSILNSGSSVMSHSSLDNKPLSTSFSGLLSSTIVSTTNSCLTSEVASSTLTANILLSTKCAVNSFSSLSAEMDISPNSSSTSKLDTSRIPLSTKQDEILVSPLPTDVTIKLNSSLIPNVEASTHYSSNTVLMQSSLIAIKTKGLEMQDDVEDNTFVPISLEQEEQTSEISMPQVELSMEYWPSQSAQPSETESLAPQKVKHMEEKPNILDIENSDNLVKQKKRRLHKYGFHGRVIRRKPFRRPCHKIQHHKYAKEHLTNPDTFWKQVLWTDDAKIELFSTIIKDVLSRRGALGLSDPGRDNVTRADIKNLCEDIAQSDPEFILKVALYTRQELNIRTTANFLLALSAFLPTCQPHLRRYLCSSVQLPSDWMDVPRMYQSLAGEGDKLAPLPSCLRRALTLKFQEFSEYQLAKYNTRKQRGKHASKKKKEKKTRIHYHEHLQQESVYEIQKDSGVLWYPKDLNSFSRSGLEGPWQSQLSGKRMKLKQPETWERELSQKGNTGPVWESLLDHRKVPFMALLRNLRNLIRAGISEKHHNEVNSRLSNQNSVIKSRLFPFRFLSAYKVIQDLDRQLKKAEEPFPSNSDLLRKIFRKEKATIPLLARKNFSRRELRSCLAFPVVHRLLKREKEALRKARLVKFNSGVVERYKKSLEEAIKISARHNIPPIPGRTVILMLVDYTMYESCHGAKELAISSEVIYTRSSPSLLDVGLLLSLMVKDTAENAQLILYNSHHYALADHSSSPLLERVSEVKEQAEKMQDLPHLPYEEGDPLAEYLSELLMKRTKVDTLLIFEKNPLNEHFKTVLKHYRRVVNADCLCVTVLPNGVESEDSIDQCNDVTLCGFTEQVLKYVSERGTDRLLDHVEKVDERFNIPEDPENVKKRHAAAGSLLVSVPKQKWRSVRVFISSTFRDMHSERDLLIGQVMPQLRQRAACHFLSLEEVDLRWGITEEETKNDRQLSLCLSEVVRSQIFIGILGERYGHVPNKYSVPLLPEYQWIQTYPAGRSITELEAMQFLQTNTSGHPRALFYFRNRDAIRSVPSHWLPDFASESQEAEKRMLALKNRVVKHPAVRSYLYSCQWGGENDGKPQMSALEDFGARVLNDVWQVIEHDYLGEESNEFDDDEDQLTQEGFQEWHERHSFARNKQITQVCAQILEKRRSSPSSGRVFLVVGQPSQGKTVFMADLVTRLTLVSSASVIYHFTGATQRSKDVEAMIKGFCKQLNKRLQRENKSLSSYRDALAEFQVLLLLISRSLKRSDTLSLLIDGADVLCGYAGALTSDWIPDILPQALERLPHLSTATSAPTVSHGESHAPVIDPQKNPTAGRFRKRSLSSSSSSSPGPSAIPKLLTSSQFPSSEEDLGSDIDSQSGSDSDQTSGIQTIVDNLILAISQTLKVPSHSAMLQRYRQRCRLLQHRCLVAGELSHRQLSSDQRSRGPRVTRVNIVCDTDPAMSSLRVNLVLSVTEGSSLCSTLSKRKGITLIPLGRLEPSERAELVRGKLAVYGKKLEESAFNNQISSLCTL</sequence>
<dbReference type="Pfam" id="PF13271">
    <property type="entry name" value="DUF4062"/>
    <property type="match status" value="1"/>
</dbReference>
<dbReference type="Pfam" id="PF01498">
    <property type="entry name" value="HTH_Tnp_Tc3_2"/>
    <property type="match status" value="2"/>
</dbReference>
<dbReference type="InterPro" id="IPR045804">
    <property type="entry name" value="DUF5920"/>
</dbReference>
<evidence type="ECO:0000259" key="3">
    <source>
        <dbReference type="PROSITE" id="PS50988"/>
    </source>
</evidence>
<dbReference type="InterPro" id="IPR008858">
    <property type="entry name" value="TROVE_dom"/>
</dbReference>
<keyword evidence="1" id="KW-0677">Repeat</keyword>
<dbReference type="InterPro" id="IPR025139">
    <property type="entry name" value="DUF4062"/>
</dbReference>
<evidence type="ECO:0000256" key="1">
    <source>
        <dbReference type="ARBA" id="ARBA00022737"/>
    </source>
</evidence>
<feature type="compositionally biased region" description="Low complexity" evidence="2">
    <location>
        <begin position="2141"/>
        <end position="2153"/>
    </location>
</feature>
<evidence type="ECO:0000313" key="4">
    <source>
        <dbReference type="EMBL" id="CAJ0919964.1"/>
    </source>
</evidence>
<gene>
    <name evidence="4" type="ORF">RIMI_LOCUS1157831</name>
</gene>
<dbReference type="Gene3D" id="3.30.420.10">
    <property type="entry name" value="Ribonuclease H-like superfamily/Ribonuclease H"/>
    <property type="match status" value="2"/>
</dbReference>
<organism evidence="4 5">
    <name type="scientific">Ranitomeya imitator</name>
    <name type="common">mimic poison frog</name>
    <dbReference type="NCBI Taxonomy" id="111125"/>
    <lineage>
        <taxon>Eukaryota</taxon>
        <taxon>Metazoa</taxon>
        <taxon>Chordata</taxon>
        <taxon>Craniata</taxon>
        <taxon>Vertebrata</taxon>
        <taxon>Euteleostomi</taxon>
        <taxon>Amphibia</taxon>
        <taxon>Batrachia</taxon>
        <taxon>Anura</taxon>
        <taxon>Neobatrachia</taxon>
        <taxon>Hyloidea</taxon>
        <taxon>Dendrobatidae</taxon>
        <taxon>Dendrobatinae</taxon>
        <taxon>Ranitomeya</taxon>
    </lineage>
</organism>
<dbReference type="InterPro" id="IPR002492">
    <property type="entry name" value="Transposase_Tc1-like"/>
</dbReference>
<dbReference type="Gene3D" id="3.40.50.410">
    <property type="entry name" value="von Willebrand factor, type A domain"/>
    <property type="match status" value="1"/>
</dbReference>
<dbReference type="Gene3D" id="3.40.50.300">
    <property type="entry name" value="P-loop containing nucleotide triphosphate hydrolases"/>
    <property type="match status" value="1"/>
</dbReference>
<reference evidence="4" key="1">
    <citation type="submission" date="2023-07" db="EMBL/GenBank/DDBJ databases">
        <authorList>
            <person name="Stuckert A."/>
        </authorList>
    </citation>
    <scope>NUCLEOTIDE SEQUENCE</scope>
</reference>
<dbReference type="Proteomes" id="UP001176940">
    <property type="component" value="Unassembled WGS sequence"/>
</dbReference>
<accession>A0ABN9KV91</accession>
<feature type="region of interest" description="Disordered" evidence="2">
    <location>
        <begin position="2078"/>
        <end position="2153"/>
    </location>
</feature>
<dbReference type="SUPFAM" id="SSF140864">
    <property type="entry name" value="TROVE domain-like"/>
    <property type="match status" value="1"/>
</dbReference>